<evidence type="ECO:0000256" key="1">
    <source>
        <dbReference type="ARBA" id="ARBA00006432"/>
    </source>
</evidence>
<keyword evidence="4 5" id="KW-0067">ATP-binding</keyword>
<comment type="caution">
    <text evidence="9">The sequence shown here is derived from an EMBL/GenBank/DDBJ whole genome shotgun (WGS) entry which is preliminary data.</text>
</comment>
<keyword evidence="2 5" id="KW-0436">Ligase</keyword>
<dbReference type="NCBIfam" id="NF001208">
    <property type="entry name" value="PRK00174.1"/>
    <property type="match status" value="1"/>
</dbReference>
<dbReference type="InterPro" id="IPR020845">
    <property type="entry name" value="AMP-binding_CS"/>
</dbReference>
<dbReference type="AlphaFoldDB" id="A0A1Y1Y3Y7"/>
<dbReference type="EC" id="6.2.1.1" evidence="5"/>
<evidence type="ECO:0000259" key="8">
    <source>
        <dbReference type="Pfam" id="PF16177"/>
    </source>
</evidence>
<dbReference type="InterPro" id="IPR042099">
    <property type="entry name" value="ANL_N_sf"/>
</dbReference>
<organism evidence="9 10">
    <name type="scientific">Basidiobolus meristosporus CBS 931.73</name>
    <dbReference type="NCBI Taxonomy" id="1314790"/>
    <lineage>
        <taxon>Eukaryota</taxon>
        <taxon>Fungi</taxon>
        <taxon>Fungi incertae sedis</taxon>
        <taxon>Zoopagomycota</taxon>
        <taxon>Entomophthoromycotina</taxon>
        <taxon>Basidiobolomycetes</taxon>
        <taxon>Basidiobolales</taxon>
        <taxon>Basidiobolaceae</taxon>
        <taxon>Basidiobolus</taxon>
    </lineage>
</organism>
<evidence type="ECO:0000256" key="3">
    <source>
        <dbReference type="ARBA" id="ARBA00022741"/>
    </source>
</evidence>
<comment type="similarity">
    <text evidence="1 5">Belongs to the ATP-dependent AMP-binding enzyme family.</text>
</comment>
<dbReference type="PANTHER" id="PTHR24095">
    <property type="entry name" value="ACETYL-COENZYME A SYNTHETASE"/>
    <property type="match status" value="1"/>
</dbReference>
<keyword evidence="10" id="KW-1185">Reference proteome</keyword>
<dbReference type="InterPro" id="IPR000873">
    <property type="entry name" value="AMP-dep_synth/lig_dom"/>
</dbReference>
<gene>
    <name evidence="9" type="ORF">K493DRAFT_316493</name>
</gene>
<dbReference type="Pfam" id="PF00501">
    <property type="entry name" value="AMP-binding"/>
    <property type="match status" value="1"/>
</dbReference>
<keyword evidence="3 5" id="KW-0547">Nucleotide-binding</keyword>
<dbReference type="FunCoup" id="A0A1Y1Y3Y7">
    <property type="interactions" value="900"/>
</dbReference>
<evidence type="ECO:0000259" key="6">
    <source>
        <dbReference type="Pfam" id="PF00501"/>
    </source>
</evidence>
<evidence type="ECO:0000313" key="10">
    <source>
        <dbReference type="Proteomes" id="UP000193498"/>
    </source>
</evidence>
<proteinExistence type="inferred from homology"/>
<dbReference type="GO" id="GO:0003987">
    <property type="term" value="F:acetate-CoA ligase activity"/>
    <property type="evidence" value="ECO:0007669"/>
    <property type="project" value="UniProtKB-UniRule"/>
</dbReference>
<accession>A0A1Y1Y3Y7</accession>
<dbReference type="GO" id="GO:0019427">
    <property type="term" value="P:acetyl-CoA biosynthetic process from acetate"/>
    <property type="evidence" value="ECO:0007669"/>
    <property type="project" value="InterPro"/>
</dbReference>
<dbReference type="GO" id="GO:0016208">
    <property type="term" value="F:AMP binding"/>
    <property type="evidence" value="ECO:0007669"/>
    <property type="project" value="InterPro"/>
</dbReference>
<dbReference type="Pfam" id="PF13193">
    <property type="entry name" value="AMP-binding_C"/>
    <property type="match status" value="1"/>
</dbReference>
<dbReference type="OrthoDB" id="1706066at2759"/>
<dbReference type="STRING" id="1314790.A0A1Y1Y3Y7"/>
<feature type="domain" description="AMP-dependent synthetase/ligase" evidence="6">
    <location>
        <begin position="120"/>
        <end position="508"/>
    </location>
</feature>
<dbReference type="Gene3D" id="3.30.300.30">
    <property type="match status" value="1"/>
</dbReference>
<evidence type="ECO:0000256" key="2">
    <source>
        <dbReference type="ARBA" id="ARBA00022598"/>
    </source>
</evidence>
<dbReference type="SUPFAM" id="SSF56801">
    <property type="entry name" value="Acetyl-CoA synthetase-like"/>
    <property type="match status" value="1"/>
</dbReference>
<dbReference type="CDD" id="cd05966">
    <property type="entry name" value="ACS"/>
    <property type="match status" value="1"/>
</dbReference>
<dbReference type="NCBIfam" id="TIGR02188">
    <property type="entry name" value="Ac_CoA_lig_AcsA"/>
    <property type="match status" value="1"/>
</dbReference>
<dbReference type="GO" id="GO:0005829">
    <property type="term" value="C:cytosol"/>
    <property type="evidence" value="ECO:0007669"/>
    <property type="project" value="TreeGrafter"/>
</dbReference>
<dbReference type="InParanoid" id="A0A1Y1Y3Y7"/>
<dbReference type="PROSITE" id="PS00455">
    <property type="entry name" value="AMP_BINDING"/>
    <property type="match status" value="1"/>
</dbReference>
<dbReference type="Proteomes" id="UP000193498">
    <property type="component" value="Unassembled WGS sequence"/>
</dbReference>
<dbReference type="Gene3D" id="3.40.50.12780">
    <property type="entry name" value="N-terminal domain of ligase-like"/>
    <property type="match status" value="1"/>
</dbReference>
<protein>
    <recommendedName>
        <fullName evidence="5">Acetyl-coenzyme A synthetase</fullName>
        <ecNumber evidence="5">6.2.1.1</ecNumber>
    </recommendedName>
</protein>
<feature type="domain" description="AMP-binding enzyme C-terminal" evidence="7">
    <location>
        <begin position="570"/>
        <end position="650"/>
    </location>
</feature>
<evidence type="ECO:0000256" key="5">
    <source>
        <dbReference type="RuleBase" id="RU361147"/>
    </source>
</evidence>
<feature type="domain" description="Acetyl-coenzyme A synthetase N-terminal" evidence="8">
    <location>
        <begin position="62"/>
        <end position="118"/>
    </location>
</feature>
<comment type="catalytic activity">
    <reaction evidence="5">
        <text>acetate + ATP + CoA = acetyl-CoA + AMP + diphosphate</text>
        <dbReference type="Rhea" id="RHEA:23176"/>
        <dbReference type="ChEBI" id="CHEBI:30089"/>
        <dbReference type="ChEBI" id="CHEBI:30616"/>
        <dbReference type="ChEBI" id="CHEBI:33019"/>
        <dbReference type="ChEBI" id="CHEBI:57287"/>
        <dbReference type="ChEBI" id="CHEBI:57288"/>
        <dbReference type="ChEBI" id="CHEBI:456215"/>
        <dbReference type="EC" id="6.2.1.1"/>
    </reaction>
</comment>
<sequence length="690" mass="76452">MIVEQSIHAKIDLDDEKHRQYDEVSEKQCLSVPDGFSEPVNPVPITMRDPTYPTPHISWEKYHEMYKRSIQDPDGFFGEQARELLHWFQPFETVTSGSFAQGDVAFFHDGEINACYNCVDRHAITNPNKVAIIYEPDDPEDEVLKITYGQLSREVSRLANLFRSYGLKKGDTVAIYLPMIPEAVISMLACARIGLVHNVVFAGFSSASLSERIQDASCKLLITSDEGKRGGKTIATKQIADEALKTCPTVEKVLVVQRTGNPDVPMAAARDGWWHEELQKARPYCVPTPMHPEDPLFLLYTSGSTGKPKGVLHTTGGYLLGTTATVKYIFDLHPDDIFGCMADVGWITGHSYIVYGPLSNGVTTVIFESIPTFPNGSRYWDLISKHKITQFYTAPTAIRALKRYGDHMVEGYDLSSLRVIGSVGEPINPEAWNWYNEVVGKRRCAVVDTYWQTETGSIIVSPLPGAIPTKAGSATLPFFGVDVVILDPHTGKELQGNDVTGVLAVRKAWPSIARTVYNDHQRYLDTYMRPYPGYYFTGDGATRDKDGYIWIRGRVDDVINVSGHRLSTAEIESALNTYEAVGESAVVGITDELTGQAICCFLTLKPDYLGQDEAEIQKALVLQIRKTIGPFANPKKIYIVEDLPKTRSGKIIRRVLRKIVAGEADSLGDLSTLSDPSVVDGLIAKVAEKA</sequence>
<dbReference type="PANTHER" id="PTHR24095:SF14">
    <property type="entry name" value="ACETYL-COENZYME A SYNTHETASE 1"/>
    <property type="match status" value="1"/>
</dbReference>
<name>A0A1Y1Y3Y7_9FUNG</name>
<dbReference type="EMBL" id="MCFE01000268">
    <property type="protein sequence ID" value="ORX92605.1"/>
    <property type="molecule type" value="Genomic_DNA"/>
</dbReference>
<evidence type="ECO:0000313" key="9">
    <source>
        <dbReference type="EMBL" id="ORX92605.1"/>
    </source>
</evidence>
<reference evidence="9 10" key="1">
    <citation type="submission" date="2016-07" db="EMBL/GenBank/DDBJ databases">
        <title>Pervasive Adenine N6-methylation of Active Genes in Fungi.</title>
        <authorList>
            <consortium name="DOE Joint Genome Institute"/>
            <person name="Mondo S.J."/>
            <person name="Dannebaum R.O."/>
            <person name="Kuo R.C."/>
            <person name="Labutti K."/>
            <person name="Haridas S."/>
            <person name="Kuo A."/>
            <person name="Salamov A."/>
            <person name="Ahrendt S.R."/>
            <person name="Lipzen A."/>
            <person name="Sullivan W."/>
            <person name="Andreopoulos W.B."/>
            <person name="Clum A."/>
            <person name="Lindquist E."/>
            <person name="Daum C."/>
            <person name="Ramamoorthy G.K."/>
            <person name="Gryganskyi A."/>
            <person name="Culley D."/>
            <person name="Magnuson J.K."/>
            <person name="James T.Y."/>
            <person name="O'Malley M.A."/>
            <person name="Stajich J.E."/>
            <person name="Spatafora J.W."/>
            <person name="Visel A."/>
            <person name="Grigoriev I.V."/>
        </authorList>
    </citation>
    <scope>NUCLEOTIDE SEQUENCE [LARGE SCALE GENOMIC DNA]</scope>
    <source>
        <strain evidence="9 10">CBS 931.73</strain>
    </source>
</reference>
<dbReference type="Pfam" id="PF16177">
    <property type="entry name" value="ACAS_N"/>
    <property type="match status" value="1"/>
</dbReference>
<evidence type="ECO:0000259" key="7">
    <source>
        <dbReference type="Pfam" id="PF13193"/>
    </source>
</evidence>
<dbReference type="InterPro" id="IPR045851">
    <property type="entry name" value="AMP-bd_C_sf"/>
</dbReference>
<dbReference type="FunFam" id="3.40.50.12780:FF:000001">
    <property type="entry name" value="Acetyl-coenzyme A synthetase"/>
    <property type="match status" value="1"/>
</dbReference>
<dbReference type="InterPro" id="IPR025110">
    <property type="entry name" value="AMP-bd_C"/>
</dbReference>
<evidence type="ECO:0000256" key="4">
    <source>
        <dbReference type="ARBA" id="ARBA00022840"/>
    </source>
</evidence>
<dbReference type="InterPro" id="IPR011904">
    <property type="entry name" value="Ac_CoA_lig"/>
</dbReference>
<dbReference type="InterPro" id="IPR032387">
    <property type="entry name" value="ACAS_N"/>
</dbReference>
<dbReference type="GO" id="GO:0005524">
    <property type="term" value="F:ATP binding"/>
    <property type="evidence" value="ECO:0007669"/>
    <property type="project" value="UniProtKB-UniRule"/>
</dbReference>